<dbReference type="InterPro" id="IPR005546">
    <property type="entry name" value="Autotransporte_beta"/>
</dbReference>
<feature type="region of interest" description="Disordered" evidence="4">
    <location>
        <begin position="78"/>
        <end position="97"/>
    </location>
</feature>
<evidence type="ECO:0000256" key="5">
    <source>
        <dbReference type="SAM" id="SignalP"/>
    </source>
</evidence>
<dbReference type="Pfam" id="PF03797">
    <property type="entry name" value="Autotransporter"/>
    <property type="match status" value="1"/>
</dbReference>
<feature type="signal peptide" evidence="5">
    <location>
        <begin position="1"/>
        <end position="24"/>
    </location>
</feature>
<evidence type="ECO:0000259" key="6">
    <source>
        <dbReference type="PROSITE" id="PS51208"/>
    </source>
</evidence>
<evidence type="ECO:0000256" key="3">
    <source>
        <dbReference type="ARBA" id="ARBA00022801"/>
    </source>
</evidence>
<reference evidence="7 8" key="1">
    <citation type="submission" date="2020-08" db="EMBL/GenBank/DDBJ databases">
        <title>A Genomic Blueprint of the Chicken Gut Microbiome.</title>
        <authorList>
            <person name="Gilroy R."/>
            <person name="Ravi A."/>
            <person name="Getino M."/>
            <person name="Pursley I."/>
            <person name="Horton D.L."/>
            <person name="Alikhan N.-F."/>
            <person name="Baker D."/>
            <person name="Gharbi K."/>
            <person name="Hall N."/>
            <person name="Watson M."/>
            <person name="Adriaenssens E.M."/>
            <person name="Foster-Nyarko E."/>
            <person name="Jarju S."/>
            <person name="Secka A."/>
            <person name="Antonio M."/>
            <person name="Oren A."/>
            <person name="Chaudhuri R."/>
            <person name="La Ragione R.M."/>
            <person name="Hildebrand F."/>
            <person name="Pallen M.J."/>
        </authorList>
    </citation>
    <scope>NUCLEOTIDE SEQUENCE [LARGE SCALE GENOMIC DNA]</scope>
    <source>
        <strain evidence="7 8">Sa2BVA3</strain>
    </source>
</reference>
<dbReference type="InterPro" id="IPR036709">
    <property type="entry name" value="Autotransporte_beta_dom_sf"/>
</dbReference>
<feature type="chain" id="PRO_5045835009" evidence="5">
    <location>
        <begin position="25"/>
        <end position="611"/>
    </location>
</feature>
<dbReference type="SUPFAM" id="SSF103515">
    <property type="entry name" value="Autotransporter"/>
    <property type="match status" value="1"/>
</dbReference>
<name>A0ABR8UKN4_9GAMM</name>
<dbReference type="PIRSF" id="PIRSF037375">
    <property type="entry name" value="Autotrns_EstA"/>
    <property type="match status" value="1"/>
</dbReference>
<dbReference type="Gene3D" id="2.40.128.130">
    <property type="entry name" value="Autotransporter beta-domain"/>
    <property type="match status" value="1"/>
</dbReference>
<evidence type="ECO:0000256" key="4">
    <source>
        <dbReference type="SAM" id="MobiDB-lite"/>
    </source>
</evidence>
<dbReference type="InterPro" id="IPR001087">
    <property type="entry name" value="GDSL"/>
</dbReference>
<sequence length="611" mass="62931">MSKSRTVRTALAAALALAVLPAAAHDQPFSGTVFFGDSLTDAGYFRPLLPPNVQAVTGQFTTNPGLVWSQWLAEHYGTQARPNGNGQTGDNHAAGGARNGVDVTGALGFTPSLATQAAGYLAANGGRADPDALYTVWGGNNDLFAVVADPGNAQAIIGGAVGAQVGIIGGLQAAGARYVLVPNIPDLGLTPSFRAQGPAAAAQGTALATGYNQALFSTLASNGLAVIPVDTFAFLREVAADPAQFGIANVTGTACMPQITAQSLTCNPTSLVSPDAPQTYLFADGVHPASGAHVALADLAIAAIEGPRQMAVLPHSAAATGRNRAQRVGAHVSNRGDAEGSRWWADLRGDFQRYAHGDHYDGTGPALLVGMDWGGDGLAYGGFIGYGVQGNDWGSRRGNWDQSEASIGGYIGWSAESGGWINAQLSYTSLDFDIERQVPLGPALRTHGGSTDGSSVALAVQGGWQFGDGALRHGPVLGVVAQRVEVDGFAESDPGLSTSLAYLDQEFDSTVGSAGWQLSYAIHDTLAPYARVTIDREFEDEAAQAFARSQSIAGSLPYAVPGVEYDQSWTTLTFGARTKLFGLDADIGASVNSGQKGGKHSMVFASVGAGF</sequence>
<feature type="compositionally biased region" description="Polar residues" evidence="4">
    <location>
        <begin position="80"/>
        <end position="90"/>
    </location>
</feature>
<dbReference type="InterPro" id="IPR017186">
    <property type="entry name" value="Lipase_autotranspt_EstA"/>
</dbReference>
<dbReference type="CDD" id="cd01847">
    <property type="entry name" value="Triacylglycerol_lipase_like"/>
    <property type="match status" value="1"/>
</dbReference>
<evidence type="ECO:0000256" key="2">
    <source>
        <dbReference type="ARBA" id="ARBA00022729"/>
    </source>
</evidence>
<keyword evidence="2 5" id="KW-0732">Signal</keyword>
<evidence type="ECO:0000256" key="1">
    <source>
        <dbReference type="ARBA" id="ARBA00008668"/>
    </source>
</evidence>
<comment type="similarity">
    <text evidence="1">Belongs to the 'GDSL' lipolytic enzyme family.</text>
</comment>
<dbReference type="Gene3D" id="3.40.50.1110">
    <property type="entry name" value="SGNH hydrolase"/>
    <property type="match status" value="1"/>
</dbReference>
<dbReference type="SUPFAM" id="SSF52266">
    <property type="entry name" value="SGNH hydrolase"/>
    <property type="match status" value="1"/>
</dbReference>
<evidence type="ECO:0000313" key="7">
    <source>
        <dbReference type="EMBL" id="MBD7988562.1"/>
    </source>
</evidence>
<evidence type="ECO:0000313" key="8">
    <source>
        <dbReference type="Proteomes" id="UP000647183"/>
    </source>
</evidence>
<proteinExistence type="inferred from homology"/>
<dbReference type="RefSeq" id="WP_191729754.1">
    <property type="nucleotide sequence ID" value="NZ_JACSQJ010000006.1"/>
</dbReference>
<dbReference type="Proteomes" id="UP000647183">
    <property type="component" value="Unassembled WGS sequence"/>
</dbReference>
<dbReference type="PROSITE" id="PS51208">
    <property type="entry name" value="AUTOTRANSPORTER"/>
    <property type="match status" value="1"/>
</dbReference>
<dbReference type="InterPro" id="IPR036514">
    <property type="entry name" value="SGNH_hydro_sf"/>
</dbReference>
<dbReference type="PANTHER" id="PTHR45648:SF22">
    <property type="entry name" value="GDSL LIPASE_ACYLHYDROLASE FAMILY PROTEIN (AFU_ORTHOLOGUE AFUA_4G14700)"/>
    <property type="match status" value="1"/>
</dbReference>
<dbReference type="EMBL" id="JACSQJ010000006">
    <property type="protein sequence ID" value="MBD7988562.1"/>
    <property type="molecule type" value="Genomic_DNA"/>
</dbReference>
<organism evidence="7 8">
    <name type="scientific">Luteimonas colneyensis</name>
    <dbReference type="NCBI Taxonomy" id="2762230"/>
    <lineage>
        <taxon>Bacteria</taxon>
        <taxon>Pseudomonadati</taxon>
        <taxon>Pseudomonadota</taxon>
        <taxon>Gammaproteobacteria</taxon>
        <taxon>Lysobacterales</taxon>
        <taxon>Lysobacteraceae</taxon>
        <taxon>Luteimonas</taxon>
    </lineage>
</organism>
<dbReference type="PANTHER" id="PTHR45648">
    <property type="entry name" value="GDSL LIPASE/ACYLHYDROLASE FAMILY PROTEIN (AFU_ORTHOLOGUE AFUA_4G14700)"/>
    <property type="match status" value="1"/>
</dbReference>
<dbReference type="SMART" id="SM00869">
    <property type="entry name" value="Autotransporter"/>
    <property type="match status" value="1"/>
</dbReference>
<keyword evidence="8" id="KW-1185">Reference proteome</keyword>
<dbReference type="InterPro" id="IPR051058">
    <property type="entry name" value="GDSL_Est/Lipase"/>
</dbReference>
<dbReference type="Pfam" id="PF00657">
    <property type="entry name" value="Lipase_GDSL"/>
    <property type="match status" value="1"/>
</dbReference>
<feature type="domain" description="Autotransporter" evidence="6">
    <location>
        <begin position="336"/>
        <end position="611"/>
    </location>
</feature>
<comment type="caution">
    <text evidence="7">The sequence shown here is derived from an EMBL/GenBank/DDBJ whole genome shotgun (WGS) entry which is preliminary data.</text>
</comment>
<keyword evidence="3" id="KW-0378">Hydrolase</keyword>
<gene>
    <name evidence="7" type="ORF">H9645_11050</name>
</gene>
<accession>A0ABR8UKN4</accession>
<protein>
    <submittedName>
        <fullName evidence="7">Autotransporter domain-containing protein</fullName>
    </submittedName>
</protein>